<dbReference type="CDD" id="cd01562">
    <property type="entry name" value="Thr-dehyd"/>
    <property type="match status" value="1"/>
</dbReference>
<evidence type="ECO:0000256" key="1">
    <source>
        <dbReference type="ARBA" id="ARBA00001274"/>
    </source>
</evidence>
<dbReference type="EC" id="4.3.1.19" evidence="6"/>
<dbReference type="UniPathway" id="UPA00052">
    <property type="reaction ID" value="UER00507"/>
</dbReference>
<dbReference type="PANTHER" id="PTHR48078:SF6">
    <property type="entry name" value="L-THREONINE DEHYDRATASE CATABOLIC TDCB"/>
    <property type="match status" value="1"/>
</dbReference>
<keyword evidence="10 14" id="KW-0456">Lyase</keyword>
<comment type="pathway">
    <text evidence="3">Amino-acid degradation; L-threonine degradation via propanoate pathway; propanoate from L-threonine: step 1/4.</text>
</comment>
<dbReference type="HOGENOM" id="CLU_021152_4_0_9"/>
<gene>
    <name evidence="14" type="primary">tdcB</name>
    <name evidence="14" type="ordered locus">CPF_1368</name>
</gene>
<accession>A0A0H2YQW1</accession>
<dbReference type="SUPFAM" id="SSF53686">
    <property type="entry name" value="Tryptophan synthase beta subunit-like PLP-dependent enzymes"/>
    <property type="match status" value="1"/>
</dbReference>
<comment type="function">
    <text evidence="11">Catalyzes the anaerobic formation of alpha-ketobutyrate and ammonia from threonine in a two-step reaction. The first step involved a dehydration of threonine and a production of enamine intermediates (aminocrotonate), which tautomerizes to its imine form (iminobutyrate). Both intermediates are unstable and short-lived. The second step is the nonenzymatic hydrolysis of the enamine/imine intermediates to form 2-ketobutyrate and free ammonia. In the low water environment of the cell, the second step is accelerated by RidA.</text>
</comment>
<dbReference type="InterPro" id="IPR044561">
    <property type="entry name" value="ACT_ThrD-II-like"/>
</dbReference>
<dbReference type="PROSITE" id="PS51671">
    <property type="entry name" value="ACT"/>
    <property type="match status" value="1"/>
</dbReference>
<dbReference type="InterPro" id="IPR000634">
    <property type="entry name" value="Ser/Thr_deHydtase_PyrdxlP-BS"/>
</dbReference>
<dbReference type="CDD" id="cd04886">
    <property type="entry name" value="ACT_ThrD-II-like"/>
    <property type="match status" value="1"/>
</dbReference>
<name>A0A0H2YQW1_CLOP1</name>
<evidence type="ECO:0000256" key="3">
    <source>
        <dbReference type="ARBA" id="ARBA00004958"/>
    </source>
</evidence>
<keyword evidence="15" id="KW-1185">Reference proteome</keyword>
<dbReference type="InterPro" id="IPR001926">
    <property type="entry name" value="TrpB-like_PALP"/>
</dbReference>
<dbReference type="GO" id="GO:0006565">
    <property type="term" value="P:L-serine catabolic process"/>
    <property type="evidence" value="ECO:0007669"/>
    <property type="project" value="TreeGrafter"/>
</dbReference>
<evidence type="ECO:0000256" key="4">
    <source>
        <dbReference type="ARBA" id="ARBA00010869"/>
    </source>
</evidence>
<dbReference type="STRING" id="195103.CPF_1368"/>
<dbReference type="InterPro" id="IPR002912">
    <property type="entry name" value="ACT_dom"/>
</dbReference>
<comment type="subunit">
    <text evidence="5">In the native structure, TdcB is in a dimeric form, whereas in the TdcB-AMP complex, it exists in a tetrameric form (dimer of dimers).</text>
</comment>
<dbReference type="KEGG" id="cpf:CPF_1368"/>
<evidence type="ECO:0000256" key="12">
    <source>
        <dbReference type="ARBA" id="ARBA00031427"/>
    </source>
</evidence>
<comment type="similarity">
    <text evidence="4">Belongs to the serine/threonine dehydratase family.</text>
</comment>
<evidence type="ECO:0000256" key="8">
    <source>
        <dbReference type="ARBA" id="ARBA00022533"/>
    </source>
</evidence>
<dbReference type="eggNOG" id="COG1171">
    <property type="taxonomic scope" value="Bacteria"/>
</dbReference>
<dbReference type="AlphaFoldDB" id="A0A0H2YQW1"/>
<dbReference type="PANTHER" id="PTHR48078">
    <property type="entry name" value="THREONINE DEHYDRATASE, MITOCHONDRIAL-RELATED"/>
    <property type="match status" value="1"/>
</dbReference>
<evidence type="ECO:0000256" key="6">
    <source>
        <dbReference type="ARBA" id="ARBA00012096"/>
    </source>
</evidence>
<reference evidence="14 15" key="1">
    <citation type="journal article" date="2006" name="Genome Res.">
        <title>Skewed genomic variability in strains of the toxigenic bacterial pathogen, Clostridium perfringens.</title>
        <authorList>
            <person name="Myers G.S."/>
            <person name="Rasko D.A."/>
            <person name="Cheung J.K."/>
            <person name="Ravel J."/>
            <person name="Seshadri R."/>
            <person name="Deboy R.T."/>
            <person name="Ren Q."/>
            <person name="Varga J."/>
            <person name="Awad M.M."/>
            <person name="Brinkac L.M."/>
            <person name="Daugherty S.C."/>
            <person name="Haft D.H."/>
            <person name="Dodson R.J."/>
            <person name="Madupu R."/>
            <person name="Nelson W.C."/>
            <person name="Rosovitz M.J."/>
            <person name="Sullivan S.A."/>
            <person name="Khouri H."/>
            <person name="Dimitrov G.I."/>
            <person name="Watkins K.L."/>
            <person name="Mulligan S."/>
            <person name="Benton J."/>
            <person name="Radune D."/>
            <person name="Fisher D.J."/>
            <person name="Atkins H.S."/>
            <person name="Hiscox T."/>
            <person name="Jost B.H."/>
            <person name="Billington S.J."/>
            <person name="Songer J.G."/>
            <person name="McClane B.A."/>
            <person name="Titball R.W."/>
            <person name="Rood J.I."/>
            <person name="Melville S.B."/>
            <person name="Paulsen I.T."/>
        </authorList>
    </citation>
    <scope>NUCLEOTIDE SEQUENCE [LARGE SCALE GENOMIC DNA]</scope>
    <source>
        <strain evidence="15">ATCC 13124 / DSM 756 / JCM 1290 / NCIMB 6125 / NCTC 8237 / S 107 / Type A</strain>
    </source>
</reference>
<dbReference type="Proteomes" id="UP000001823">
    <property type="component" value="Chromosome"/>
</dbReference>
<evidence type="ECO:0000256" key="2">
    <source>
        <dbReference type="ARBA" id="ARBA00001933"/>
    </source>
</evidence>
<keyword evidence="8" id="KW-0021">Allosteric enzyme</keyword>
<comment type="cofactor">
    <cofactor evidence="2">
        <name>pyridoxal 5'-phosphate</name>
        <dbReference type="ChEBI" id="CHEBI:597326"/>
    </cofactor>
</comment>
<evidence type="ECO:0000313" key="15">
    <source>
        <dbReference type="Proteomes" id="UP000001823"/>
    </source>
</evidence>
<protein>
    <recommendedName>
        <fullName evidence="7">L-threonine dehydratase catabolic TdcB</fullName>
        <ecNumber evidence="6">4.3.1.19</ecNumber>
    </recommendedName>
    <alternativeName>
        <fullName evidence="12">Threonine deaminase</fullName>
    </alternativeName>
</protein>
<dbReference type="NCBIfam" id="TIGR01127">
    <property type="entry name" value="ilvA_1Cterm"/>
    <property type="match status" value="1"/>
</dbReference>
<dbReference type="Pfam" id="PF00291">
    <property type="entry name" value="PALP"/>
    <property type="match status" value="1"/>
</dbReference>
<dbReference type="GO" id="GO:0003941">
    <property type="term" value="F:L-serine ammonia-lyase activity"/>
    <property type="evidence" value="ECO:0007669"/>
    <property type="project" value="TreeGrafter"/>
</dbReference>
<keyword evidence="9" id="KW-0663">Pyridoxal phosphate</keyword>
<dbReference type="InterPro" id="IPR050147">
    <property type="entry name" value="Ser/Thr_Dehydratase"/>
</dbReference>
<evidence type="ECO:0000256" key="11">
    <source>
        <dbReference type="ARBA" id="ARBA00025527"/>
    </source>
</evidence>
<dbReference type="PROSITE" id="PS00165">
    <property type="entry name" value="DEHYDRATASE_SER_THR"/>
    <property type="match status" value="1"/>
</dbReference>
<evidence type="ECO:0000256" key="7">
    <source>
        <dbReference type="ARBA" id="ARBA00022248"/>
    </source>
</evidence>
<dbReference type="InterPro" id="IPR005789">
    <property type="entry name" value="Thr_deHydtase_catblc"/>
</dbReference>
<dbReference type="GO" id="GO:0009097">
    <property type="term" value="P:isoleucine biosynthetic process"/>
    <property type="evidence" value="ECO:0007669"/>
    <property type="project" value="TreeGrafter"/>
</dbReference>
<dbReference type="Gene3D" id="3.40.50.1100">
    <property type="match status" value="2"/>
</dbReference>
<dbReference type="FunFam" id="3.40.50.1100:FF:000007">
    <property type="entry name" value="L-threonine dehydratase catabolic TdcB"/>
    <property type="match status" value="1"/>
</dbReference>
<feature type="domain" description="ACT" evidence="13">
    <location>
        <begin position="327"/>
        <end position="402"/>
    </location>
</feature>
<proteinExistence type="inferred from homology"/>
<dbReference type="InterPro" id="IPR036052">
    <property type="entry name" value="TrpB-like_PALP_sf"/>
</dbReference>
<evidence type="ECO:0000256" key="5">
    <source>
        <dbReference type="ARBA" id="ARBA00011447"/>
    </source>
</evidence>
<sequence length="402" mass="43324">MIILYLEKIIKAKKNIEDVVIKTPLIYSEVFSRKSGNQVYMKCENLQLTGAYKIRGALNKIRSLSDEDKAKGVVCSSAGNHAQGVAFAASQANVKSTIVMPKTTPLLKIQSTKDLGGNVVLSGYVYDDAFNEAKRIEQEQGALFIHPFNDIDVICGQGTVALEIFEDLKDVDVILCPIGGGGLISGVTLAAKALNPNVKVIGVQAEGANAMVKSFKAGEIIALDSVDTIADGIAVKRPGDLTFKFIKEYVDDIITVSDHEIVEAFFTLSEKHKLLAEASGAVSLAASSKLNFKGKNVVSIISGGNIDMVTITALINSALVAKGRLFGFSLEVPHKPGQILKIAKVLADTNANIVKLEHDHFKATDALKNMVIEVTLETNGHSHIDEIKKALTDQNYVIKQIY</sequence>
<evidence type="ECO:0000259" key="13">
    <source>
        <dbReference type="PROSITE" id="PS51671"/>
    </source>
</evidence>
<dbReference type="GO" id="GO:0004794">
    <property type="term" value="F:threonine deaminase activity"/>
    <property type="evidence" value="ECO:0007669"/>
    <property type="project" value="UniProtKB-EC"/>
</dbReference>
<dbReference type="PaxDb" id="195103-CPF_1368"/>
<dbReference type="GO" id="GO:0030170">
    <property type="term" value="F:pyridoxal phosphate binding"/>
    <property type="evidence" value="ECO:0007669"/>
    <property type="project" value="InterPro"/>
</dbReference>
<dbReference type="FunFam" id="3.40.50.1100:FF:000005">
    <property type="entry name" value="Threonine dehydratase catabolic"/>
    <property type="match status" value="1"/>
</dbReference>
<evidence type="ECO:0000256" key="9">
    <source>
        <dbReference type="ARBA" id="ARBA00022898"/>
    </source>
</evidence>
<organism evidence="14 15">
    <name type="scientific">Clostridium perfringens (strain ATCC 13124 / DSM 756 / JCM 1290 / NCIMB 6125 / NCTC 8237 / Type A)</name>
    <dbReference type="NCBI Taxonomy" id="195103"/>
    <lineage>
        <taxon>Bacteria</taxon>
        <taxon>Bacillati</taxon>
        <taxon>Bacillota</taxon>
        <taxon>Clostridia</taxon>
        <taxon>Eubacteriales</taxon>
        <taxon>Clostridiaceae</taxon>
        <taxon>Clostridium</taxon>
    </lineage>
</organism>
<comment type="catalytic activity">
    <reaction evidence="1">
        <text>L-threonine = 2-oxobutanoate + NH4(+)</text>
        <dbReference type="Rhea" id="RHEA:22108"/>
        <dbReference type="ChEBI" id="CHEBI:16763"/>
        <dbReference type="ChEBI" id="CHEBI:28938"/>
        <dbReference type="ChEBI" id="CHEBI:57926"/>
        <dbReference type="EC" id="4.3.1.19"/>
    </reaction>
</comment>
<evidence type="ECO:0000256" key="10">
    <source>
        <dbReference type="ARBA" id="ARBA00023239"/>
    </source>
</evidence>
<dbReference type="GO" id="GO:0070689">
    <property type="term" value="P:L-threonine catabolic process to propionate"/>
    <property type="evidence" value="ECO:0007669"/>
    <property type="project" value="UniProtKB-UniPathway"/>
</dbReference>
<dbReference type="EMBL" id="CP000246">
    <property type="protein sequence ID" value="ABG83310.1"/>
    <property type="molecule type" value="Genomic_DNA"/>
</dbReference>
<evidence type="ECO:0000313" key="14">
    <source>
        <dbReference type="EMBL" id="ABG83310.1"/>
    </source>
</evidence>